<keyword evidence="1" id="KW-0812">Transmembrane</keyword>
<evidence type="ECO:0000256" key="2">
    <source>
        <dbReference type="SAM" id="SignalP"/>
    </source>
</evidence>
<protein>
    <submittedName>
        <fullName evidence="3">NADH dehydrogenase subunit 6</fullName>
    </submittedName>
</protein>
<evidence type="ECO:0000313" key="3">
    <source>
        <dbReference type="EMBL" id="AWX53538.1"/>
    </source>
</evidence>
<feature type="transmembrane region" description="Helical" evidence="1">
    <location>
        <begin position="114"/>
        <end position="134"/>
    </location>
</feature>
<keyword evidence="1" id="KW-1133">Transmembrane helix</keyword>
<name>A0A344AR62_9ACAR</name>
<sequence>MMALIMTCVVLIPLVSPIKVAFTITVASLIVSVSAFSSTLSIFPSAGVVISFSSGMMILFCYCAMMTNYESKNINKTTMMMIAAMSVMLSNSSMMENKQATNNLSTSLMSSSPMLIVGMLVILMSMVCINKAMFSPKKTMISSY</sequence>
<keyword evidence="1" id="KW-0472">Membrane</keyword>
<evidence type="ECO:0000256" key="1">
    <source>
        <dbReference type="SAM" id="Phobius"/>
    </source>
</evidence>
<reference evidence="3" key="1">
    <citation type="submission" date="2017-08" db="EMBL/GenBank/DDBJ databases">
        <authorList>
            <person name="de Groot N.N."/>
        </authorList>
    </citation>
    <scope>NUCLEOTIDE SEQUENCE</scope>
</reference>
<organism evidence="3">
    <name type="scientific">Rhizoglyphus robini</name>
    <dbReference type="NCBI Taxonomy" id="223528"/>
    <lineage>
        <taxon>Eukaryota</taxon>
        <taxon>Metazoa</taxon>
        <taxon>Ecdysozoa</taxon>
        <taxon>Arthropoda</taxon>
        <taxon>Chelicerata</taxon>
        <taxon>Arachnida</taxon>
        <taxon>Acari</taxon>
        <taxon>Acariformes</taxon>
        <taxon>Sarcoptiformes</taxon>
        <taxon>Astigmata</taxon>
        <taxon>Acaroidea</taxon>
        <taxon>Acaridae</taxon>
        <taxon>Rhizoglyphinae</taxon>
        <taxon>Rhizoglyphus</taxon>
    </lineage>
</organism>
<feature type="transmembrane region" description="Helical" evidence="1">
    <location>
        <begin position="42"/>
        <end position="65"/>
    </location>
</feature>
<dbReference type="AlphaFoldDB" id="A0A344AR62"/>
<feature type="chain" id="PRO_5016972441" evidence="2">
    <location>
        <begin position="18"/>
        <end position="144"/>
    </location>
</feature>
<feature type="signal peptide" evidence="2">
    <location>
        <begin position="1"/>
        <end position="17"/>
    </location>
</feature>
<keyword evidence="2" id="KW-0732">Signal</keyword>
<dbReference type="EMBL" id="MF596168">
    <property type="protein sequence ID" value="AWX53538.1"/>
    <property type="molecule type" value="Genomic_DNA"/>
</dbReference>
<accession>A0A344AR62</accession>
<reference evidence="3" key="2">
    <citation type="journal article" date="2018" name="BMC Genomics">
        <title>The mitochondrial genomes of sarcoptiform mites: are any transfer RNA genes really lost?</title>
        <authorList>
            <person name="Xue X.F."/>
            <person name="Deng W."/>
            <person name="Qu S.X."/>
            <person name="Hong X.Y."/>
            <person name="Shao R."/>
        </authorList>
    </citation>
    <scope>NUCLEOTIDE SEQUENCE</scope>
</reference>
<keyword evidence="3" id="KW-0496">Mitochondrion</keyword>
<geneLocation type="mitochondrion" evidence="3"/>
<proteinExistence type="predicted"/>
<gene>
    <name evidence="3" type="primary">nad6</name>
</gene>